<dbReference type="Proteomes" id="UP000779809">
    <property type="component" value="Unassembled WGS sequence"/>
</dbReference>
<accession>A0A932ENK6</accession>
<dbReference type="PANTHER" id="PTHR39328">
    <property type="entry name" value="BLL2871 PROTEIN"/>
    <property type="match status" value="1"/>
</dbReference>
<protein>
    <submittedName>
        <fullName evidence="1">DUF1028 domain-containing protein</fullName>
    </submittedName>
</protein>
<dbReference type="Pfam" id="PF06267">
    <property type="entry name" value="DUF1028"/>
    <property type="match status" value="2"/>
</dbReference>
<organism evidence="1 2">
    <name type="scientific">Candidatus Korobacter versatilis</name>
    <dbReference type="NCBI Taxonomy" id="658062"/>
    <lineage>
        <taxon>Bacteria</taxon>
        <taxon>Pseudomonadati</taxon>
        <taxon>Acidobacteriota</taxon>
        <taxon>Terriglobia</taxon>
        <taxon>Terriglobales</taxon>
        <taxon>Candidatus Korobacteraceae</taxon>
        <taxon>Candidatus Korobacter</taxon>
    </lineage>
</organism>
<evidence type="ECO:0000313" key="1">
    <source>
        <dbReference type="EMBL" id="MBI2677414.1"/>
    </source>
</evidence>
<dbReference type="AlphaFoldDB" id="A0A932ENK6"/>
<gene>
    <name evidence="1" type="ORF">HYX28_01385</name>
</gene>
<proteinExistence type="predicted"/>
<dbReference type="InterPro" id="IPR029055">
    <property type="entry name" value="Ntn_hydrolases_N"/>
</dbReference>
<name>A0A932ENK6_9BACT</name>
<dbReference type="PANTHER" id="PTHR39328:SF1">
    <property type="entry name" value="BLL2871 PROTEIN"/>
    <property type="match status" value="1"/>
</dbReference>
<dbReference type="Gene3D" id="3.60.20.10">
    <property type="entry name" value="Glutamine Phosphoribosylpyrophosphate, subunit 1, domain 1"/>
    <property type="match status" value="1"/>
</dbReference>
<dbReference type="EMBL" id="JACPNR010000004">
    <property type="protein sequence ID" value="MBI2677414.1"/>
    <property type="molecule type" value="Genomic_DNA"/>
</dbReference>
<sequence length="359" mass="39156">MKRLVFSLLLSTTLIAQMPERPLRPVSTFSIVARDPQTGEIGVAVQSHWFSVGQIVPWAEAGVGAVATQSFVDPSYGKNGLELMETGKTARDTLRGLLMADHGRGVRQVAMIDAQGDVVVWTGGKDIEAAGHVAGGDTPTAEIDRQRLPAGMDGRISWGKNYSVQANLMSNDRVWPAMAKAFEQSKGDLAERMLAALDAAQSVGGDIRGRQSAALIVVKAKSSGRPWEDRIFDLRVDDAEYPLQELRRLGALQRAYNHMNAGDLAVEHKDQEGALREYAAAEQIAVGTEGVPASRLAEMRFWHAVALVNMKRVDEALPIFEKVFAGTDGANWRELVGRLPHSELLPDDKTLIQRIQAVK</sequence>
<reference evidence="1" key="1">
    <citation type="submission" date="2020-07" db="EMBL/GenBank/DDBJ databases">
        <title>Huge and variable diversity of episymbiotic CPR bacteria and DPANN archaea in groundwater ecosystems.</title>
        <authorList>
            <person name="He C.Y."/>
            <person name="Keren R."/>
            <person name="Whittaker M."/>
            <person name="Farag I.F."/>
            <person name="Doudna J."/>
            <person name="Cate J.H.D."/>
            <person name="Banfield J.F."/>
        </authorList>
    </citation>
    <scope>NUCLEOTIDE SEQUENCE</scope>
    <source>
        <strain evidence="1">NC_groundwater_580_Pr5_B-0.1um_64_19</strain>
    </source>
</reference>
<evidence type="ECO:0000313" key="2">
    <source>
        <dbReference type="Proteomes" id="UP000779809"/>
    </source>
</evidence>
<dbReference type="SUPFAM" id="SSF56235">
    <property type="entry name" value="N-terminal nucleophile aminohydrolases (Ntn hydrolases)"/>
    <property type="match status" value="1"/>
</dbReference>
<comment type="caution">
    <text evidence="1">The sequence shown here is derived from an EMBL/GenBank/DDBJ whole genome shotgun (WGS) entry which is preliminary data.</text>
</comment>
<dbReference type="SUPFAM" id="SSF48452">
    <property type="entry name" value="TPR-like"/>
    <property type="match status" value="1"/>
</dbReference>
<dbReference type="InterPro" id="IPR010430">
    <property type="entry name" value="DUF1028"/>
</dbReference>
<dbReference type="InterPro" id="IPR011990">
    <property type="entry name" value="TPR-like_helical_dom_sf"/>
</dbReference>